<evidence type="ECO:0000256" key="1">
    <source>
        <dbReference type="SAM" id="MobiDB-lite"/>
    </source>
</evidence>
<name>A0AAN7TEM8_9PEZI</name>
<dbReference type="EMBL" id="JAVRRL010000034">
    <property type="protein sequence ID" value="KAK5112047.1"/>
    <property type="molecule type" value="Genomic_DNA"/>
</dbReference>
<gene>
    <name evidence="2" type="ORF">LTR62_004581</name>
</gene>
<proteinExistence type="predicted"/>
<sequence length="470" mass="51585">MTSSPAPEIFDPDITDLSADFGFATPPRAVSKQYAAWQCNLCLVLQLHRDTQTAEPPSTCPTCGSSDIKRCVMQLSDEGCGPHPDNNEGSNAFFGHGKLSNTEESWVEDAYGGFVTRDSLNSPRDSVVGEETLEFTRASPVRPSSASASATTARPQLESSSRPSARYRKKASEAFELWDDAMVGEGLSEGSFKDSEHDEQVEHKEVDELLNDLDSTLLRRMQIVDWIDTESSKENLDPDNRDLTFGDDTVAATLTVARKLTLPQFPTRTQSATMSNSSSLASVKLDKGKSRATTSKDQKQTLDISSQTIKDALLTVPVGTAGPSRKSPPKRMASTQATPSIIKRLETALESREILQRHLKQEVERRKYLVDEVRLLVAQVSILEAQCAGPLDHSPTRATVSVPKADDPWQCTVRANALSACLHALRRSSVECERAGEKSMFSSLSVLPRKMQFEALGDGEWYVMKRVPTG</sequence>
<feature type="compositionally biased region" description="Low complexity" evidence="1">
    <location>
        <begin position="271"/>
        <end position="282"/>
    </location>
</feature>
<feature type="compositionally biased region" description="Low complexity" evidence="1">
    <location>
        <begin position="136"/>
        <end position="155"/>
    </location>
</feature>
<reference evidence="2" key="1">
    <citation type="submission" date="2023-08" db="EMBL/GenBank/DDBJ databases">
        <title>Black Yeasts Isolated from many extreme environments.</title>
        <authorList>
            <person name="Coleine C."/>
            <person name="Stajich J.E."/>
            <person name="Selbmann L."/>
        </authorList>
    </citation>
    <scope>NUCLEOTIDE SEQUENCE</scope>
    <source>
        <strain evidence="2">CCFEE 5401</strain>
    </source>
</reference>
<dbReference type="Proteomes" id="UP001310890">
    <property type="component" value="Unassembled WGS sequence"/>
</dbReference>
<feature type="compositionally biased region" description="Basic and acidic residues" evidence="1">
    <location>
        <begin position="284"/>
        <end position="300"/>
    </location>
</feature>
<dbReference type="AlphaFoldDB" id="A0AAN7TEM8"/>
<protein>
    <submittedName>
        <fullName evidence="2">Uncharacterized protein</fullName>
    </submittedName>
</protein>
<organism evidence="2 3">
    <name type="scientific">Meristemomyces frigidus</name>
    <dbReference type="NCBI Taxonomy" id="1508187"/>
    <lineage>
        <taxon>Eukaryota</taxon>
        <taxon>Fungi</taxon>
        <taxon>Dikarya</taxon>
        <taxon>Ascomycota</taxon>
        <taxon>Pezizomycotina</taxon>
        <taxon>Dothideomycetes</taxon>
        <taxon>Dothideomycetidae</taxon>
        <taxon>Mycosphaerellales</taxon>
        <taxon>Teratosphaeriaceae</taxon>
        <taxon>Meristemomyces</taxon>
    </lineage>
</organism>
<accession>A0AAN7TEM8</accession>
<feature type="region of interest" description="Disordered" evidence="1">
    <location>
        <begin position="318"/>
        <end position="338"/>
    </location>
</feature>
<evidence type="ECO:0000313" key="2">
    <source>
        <dbReference type="EMBL" id="KAK5112047.1"/>
    </source>
</evidence>
<evidence type="ECO:0000313" key="3">
    <source>
        <dbReference type="Proteomes" id="UP001310890"/>
    </source>
</evidence>
<feature type="region of interest" description="Disordered" evidence="1">
    <location>
        <begin position="131"/>
        <end position="166"/>
    </location>
</feature>
<feature type="region of interest" description="Disordered" evidence="1">
    <location>
        <begin position="267"/>
        <end position="302"/>
    </location>
</feature>
<comment type="caution">
    <text evidence="2">The sequence shown here is derived from an EMBL/GenBank/DDBJ whole genome shotgun (WGS) entry which is preliminary data.</text>
</comment>